<evidence type="ECO:0000313" key="2">
    <source>
        <dbReference type="Proteomes" id="UP000823941"/>
    </source>
</evidence>
<protein>
    <submittedName>
        <fullName evidence="1">Uncharacterized protein</fullName>
    </submittedName>
</protein>
<dbReference type="Proteomes" id="UP000823941">
    <property type="component" value="Chromosome 3"/>
</dbReference>
<evidence type="ECO:0000313" key="1">
    <source>
        <dbReference type="EMBL" id="KAG7311939.1"/>
    </source>
</evidence>
<sequence>MDWPPPIVKDFALKRVRHASAAALRGIFSISDMFGNCDYFIEQEYAIRSRPTVQAATCYNASKLCAETNAQSDSAQWATLRPQWATAGLQEGFVEITAADKRISRQQPAVRANVVRRSCSQHNN</sequence>
<organism evidence="1 2">
    <name type="scientific">Plutella xylostella</name>
    <name type="common">Diamondback moth</name>
    <name type="synonym">Plutella maculipennis</name>
    <dbReference type="NCBI Taxonomy" id="51655"/>
    <lineage>
        <taxon>Eukaryota</taxon>
        <taxon>Metazoa</taxon>
        <taxon>Ecdysozoa</taxon>
        <taxon>Arthropoda</taxon>
        <taxon>Hexapoda</taxon>
        <taxon>Insecta</taxon>
        <taxon>Pterygota</taxon>
        <taxon>Neoptera</taxon>
        <taxon>Endopterygota</taxon>
        <taxon>Lepidoptera</taxon>
        <taxon>Glossata</taxon>
        <taxon>Ditrysia</taxon>
        <taxon>Yponomeutoidea</taxon>
        <taxon>Plutellidae</taxon>
        <taxon>Plutella</taxon>
    </lineage>
</organism>
<keyword evidence="2" id="KW-1185">Reference proteome</keyword>
<proteinExistence type="predicted"/>
<reference evidence="1 2" key="1">
    <citation type="submission" date="2021-06" db="EMBL/GenBank/DDBJ databases">
        <title>A haploid diamondback moth (Plutella xylostella L.) genome assembly resolves 31 chromosomes and identifies a diamide resistance mutation.</title>
        <authorList>
            <person name="Ward C.M."/>
            <person name="Perry K.D."/>
            <person name="Baker G."/>
            <person name="Powis K."/>
            <person name="Heckel D.G."/>
            <person name="Baxter S.W."/>
        </authorList>
    </citation>
    <scope>NUCLEOTIDE SEQUENCE [LARGE SCALE GENOMIC DNA]</scope>
    <source>
        <strain evidence="1 2">LV</strain>
        <tissue evidence="1">Single pupa</tissue>
    </source>
</reference>
<accession>A0ABQ7R3U8</accession>
<dbReference type="EMBL" id="JAHIBW010000003">
    <property type="protein sequence ID" value="KAG7311939.1"/>
    <property type="molecule type" value="Genomic_DNA"/>
</dbReference>
<gene>
    <name evidence="1" type="ORF">JYU34_001363</name>
</gene>
<name>A0ABQ7R3U8_PLUXY</name>
<comment type="caution">
    <text evidence="1">The sequence shown here is derived from an EMBL/GenBank/DDBJ whole genome shotgun (WGS) entry which is preliminary data.</text>
</comment>